<dbReference type="SUPFAM" id="SSF101478">
    <property type="entry name" value="ADP-ribosylglycohydrolase"/>
    <property type="match status" value="1"/>
</dbReference>
<evidence type="ECO:0000313" key="4">
    <source>
        <dbReference type="Proteomes" id="UP001595645"/>
    </source>
</evidence>
<dbReference type="EMBL" id="JBHRWK010000017">
    <property type="protein sequence ID" value="MFC3450336.1"/>
    <property type="molecule type" value="Genomic_DNA"/>
</dbReference>
<dbReference type="InterPro" id="IPR029082">
    <property type="entry name" value="Imm35"/>
</dbReference>
<proteinExistence type="predicted"/>
<dbReference type="InterPro" id="IPR036705">
    <property type="entry name" value="Ribosyl_crysJ1_sf"/>
</dbReference>
<dbReference type="Pfam" id="PF15567">
    <property type="entry name" value="Imm35"/>
    <property type="match status" value="1"/>
</dbReference>
<feature type="region of interest" description="Disordered" evidence="1">
    <location>
        <begin position="131"/>
        <end position="151"/>
    </location>
</feature>
<organism evidence="3 4">
    <name type="scientific">Amycolatopsis speibonae</name>
    <dbReference type="NCBI Taxonomy" id="1450224"/>
    <lineage>
        <taxon>Bacteria</taxon>
        <taxon>Bacillati</taxon>
        <taxon>Actinomycetota</taxon>
        <taxon>Actinomycetes</taxon>
        <taxon>Pseudonocardiales</taxon>
        <taxon>Pseudonocardiaceae</taxon>
        <taxon>Amycolatopsis</taxon>
    </lineage>
</organism>
<feature type="domain" description="Immunity protein 35" evidence="2">
    <location>
        <begin position="4"/>
        <end position="79"/>
    </location>
</feature>
<gene>
    <name evidence="3" type="ORF">ACFOSH_12920</name>
</gene>
<accession>A0ABV7NVK6</accession>
<name>A0ABV7NVK6_9PSEU</name>
<sequence>MNEEEAVSRVEEWLADKGGEGTGALRVRREYVARATDGWNVTYNTVGWLDGTDPGAGLFPSPVAFVPDDGGEIRLDLELMAVSAAGGDSDDAFTRWTEVADPEFDPAAVPGLPVPKAAILRWEQHTLYGEPTGAVRVNPDHRPGPRFSGRPAPESAVETLLGYLRVEWITPEEFVHWMLDLDVLAPAKDGHLQVRLLGDAGARFVVYTSEAQIPSEYTLWQRIQPRVLLRRPEDNRGVGLLVNPGRPETFNVYPETLRQVADLDLPAGTERPESVGRPAYFDEGYAEAFKALQEEYGPDLGSAIANLSDLVGQARDNGYPLSTDELVRYTRSATLAFKRSRAKYSGRPLPELPEDLFATGLVTHFYDDGEPRPAAWTFGKFYNPTIPVGSFAYPRLLGAYVGFALGDALGSGADPADGLPMGGLTRQLLFHTESVIRGLDAAPDKVEIPASLPAGGRPDGWVAKATASAGPAPAEFSAMLATALAATVTGGAQAFGDSTFYAMKVVRELVGSAAGHEVVHGAELLVNLFRAQLAARNGEPAVANFLEGFDEYSGEVGDLVKTVLDLRNGIDGDSAADVEQFDSIGDGRTPLSVLGRALFAAAKRGHDAEAALALAARGGSVTAALTGAMVGARLTVPGLPESWLAAYPGLGAVDAMAGDAYYYFNRFGLTREPEERRRWDAERYPRGDQ</sequence>
<dbReference type="Proteomes" id="UP001595645">
    <property type="component" value="Unassembled WGS sequence"/>
</dbReference>
<dbReference type="RefSeq" id="WP_378239046.1">
    <property type="nucleotide sequence ID" value="NZ_JBHRWK010000017.1"/>
</dbReference>
<evidence type="ECO:0000256" key="1">
    <source>
        <dbReference type="SAM" id="MobiDB-lite"/>
    </source>
</evidence>
<protein>
    <submittedName>
        <fullName evidence="3">YrhB domain-containing protein</fullName>
    </submittedName>
</protein>
<reference evidence="4" key="1">
    <citation type="journal article" date="2019" name="Int. J. Syst. Evol. Microbiol.">
        <title>The Global Catalogue of Microorganisms (GCM) 10K type strain sequencing project: providing services to taxonomists for standard genome sequencing and annotation.</title>
        <authorList>
            <consortium name="The Broad Institute Genomics Platform"/>
            <consortium name="The Broad Institute Genome Sequencing Center for Infectious Disease"/>
            <person name="Wu L."/>
            <person name="Ma J."/>
        </authorList>
    </citation>
    <scope>NUCLEOTIDE SEQUENCE [LARGE SCALE GENOMIC DNA]</scope>
    <source>
        <strain evidence="4">CGMCC 4.7676</strain>
    </source>
</reference>
<evidence type="ECO:0000313" key="3">
    <source>
        <dbReference type="EMBL" id="MFC3450336.1"/>
    </source>
</evidence>
<comment type="caution">
    <text evidence="3">The sequence shown here is derived from an EMBL/GenBank/DDBJ whole genome shotgun (WGS) entry which is preliminary data.</text>
</comment>
<evidence type="ECO:0000259" key="2">
    <source>
        <dbReference type="Pfam" id="PF15567"/>
    </source>
</evidence>
<keyword evidence="4" id="KW-1185">Reference proteome</keyword>
<dbReference type="Gene3D" id="1.10.4080.10">
    <property type="entry name" value="ADP-ribosylation/Crystallin J1"/>
    <property type="match status" value="1"/>
</dbReference>